<reference evidence="2 3" key="1">
    <citation type="submission" date="2016-04" db="EMBL/GenBank/DDBJ databases">
        <title>A degradative enzymes factory behind the ericoid mycorrhizal symbiosis.</title>
        <authorList>
            <consortium name="DOE Joint Genome Institute"/>
            <person name="Martino E."/>
            <person name="Morin E."/>
            <person name="Grelet G."/>
            <person name="Kuo A."/>
            <person name="Kohler A."/>
            <person name="Daghino S."/>
            <person name="Barry K."/>
            <person name="Choi C."/>
            <person name="Cichocki N."/>
            <person name="Clum A."/>
            <person name="Copeland A."/>
            <person name="Hainaut M."/>
            <person name="Haridas S."/>
            <person name="Labutti K."/>
            <person name="Lindquist E."/>
            <person name="Lipzen A."/>
            <person name="Khouja H.-R."/>
            <person name="Murat C."/>
            <person name="Ohm R."/>
            <person name="Olson A."/>
            <person name="Spatafora J."/>
            <person name="Veneault-Fourrey C."/>
            <person name="Henrissat B."/>
            <person name="Grigoriev I."/>
            <person name="Martin F."/>
            <person name="Perotto S."/>
        </authorList>
    </citation>
    <scope>NUCLEOTIDE SEQUENCE [LARGE SCALE GENOMIC DNA]</scope>
    <source>
        <strain evidence="2 3">F</strain>
    </source>
</reference>
<feature type="chain" id="PRO_5014453545" evidence="1">
    <location>
        <begin position="20"/>
        <end position="275"/>
    </location>
</feature>
<feature type="signal peptide" evidence="1">
    <location>
        <begin position="1"/>
        <end position="19"/>
    </location>
</feature>
<evidence type="ECO:0000313" key="2">
    <source>
        <dbReference type="EMBL" id="PMD33369.1"/>
    </source>
</evidence>
<dbReference type="OrthoDB" id="4153234at2759"/>
<dbReference type="AlphaFoldDB" id="A0A2J6R4G7"/>
<keyword evidence="3" id="KW-1185">Reference proteome</keyword>
<evidence type="ECO:0000256" key="1">
    <source>
        <dbReference type="SAM" id="SignalP"/>
    </source>
</evidence>
<sequence length="275" mass="30536">MHSFAYRALVAGFLALAWAHGNKQRVLYEAAQKVNYGASLGNDYTSFKWDGSASAVIDLAWQGETSISSKCDSHSLWKKETILDFDDIETSSPLKNITIYKNITFASFKVLNVPLALKAKILDLEDANAATSLPNALLGSRAFSSPFQMTIPRIYVANNCSLPGVHCENDFPHRFEAISMSIKPLGFIEKGESVRMEVNGWRFEGDEVKWYGIGIIFFGPGRVGRGRLGMEQWGGGKGINVLETKFTGGDGRDWWFAVDDLVVNFMDGKDKEEIK</sequence>
<proteinExistence type="predicted"/>
<protein>
    <submittedName>
        <fullName evidence="2">Uncharacterized protein</fullName>
    </submittedName>
</protein>
<dbReference type="EMBL" id="KZ613956">
    <property type="protein sequence ID" value="PMD33369.1"/>
    <property type="molecule type" value="Genomic_DNA"/>
</dbReference>
<gene>
    <name evidence="2" type="ORF">L207DRAFT_571540</name>
</gene>
<name>A0A2J6R4G7_HYAVF</name>
<dbReference type="Proteomes" id="UP000235786">
    <property type="component" value="Unassembled WGS sequence"/>
</dbReference>
<keyword evidence="1" id="KW-0732">Signal</keyword>
<organism evidence="2 3">
    <name type="scientific">Hyaloscypha variabilis (strain UAMH 11265 / GT02V1 / F)</name>
    <name type="common">Meliniomyces variabilis</name>
    <dbReference type="NCBI Taxonomy" id="1149755"/>
    <lineage>
        <taxon>Eukaryota</taxon>
        <taxon>Fungi</taxon>
        <taxon>Dikarya</taxon>
        <taxon>Ascomycota</taxon>
        <taxon>Pezizomycotina</taxon>
        <taxon>Leotiomycetes</taxon>
        <taxon>Helotiales</taxon>
        <taxon>Hyaloscyphaceae</taxon>
        <taxon>Hyaloscypha</taxon>
        <taxon>Hyaloscypha variabilis</taxon>
    </lineage>
</organism>
<accession>A0A2J6R4G7</accession>
<evidence type="ECO:0000313" key="3">
    <source>
        <dbReference type="Proteomes" id="UP000235786"/>
    </source>
</evidence>